<evidence type="ECO:0000259" key="8">
    <source>
        <dbReference type="Pfam" id="PF01757"/>
    </source>
</evidence>
<protein>
    <submittedName>
        <fullName evidence="9">Peptidoglycan/LPS O-acetylase OafA/YrhL</fullName>
    </submittedName>
</protein>
<feature type="transmembrane region" description="Helical" evidence="7">
    <location>
        <begin position="42"/>
        <end position="66"/>
    </location>
</feature>
<dbReference type="PANTHER" id="PTHR40074">
    <property type="entry name" value="O-ACETYLTRANSFERASE WECH"/>
    <property type="match status" value="1"/>
</dbReference>
<feature type="transmembrane region" description="Helical" evidence="7">
    <location>
        <begin position="134"/>
        <end position="153"/>
    </location>
</feature>
<dbReference type="InterPro" id="IPR002656">
    <property type="entry name" value="Acyl_transf_3_dom"/>
</dbReference>
<feature type="transmembrane region" description="Helical" evidence="7">
    <location>
        <begin position="189"/>
        <end position="210"/>
    </location>
</feature>
<keyword evidence="4 7" id="KW-0812">Transmembrane</keyword>
<feature type="transmembrane region" description="Helical" evidence="7">
    <location>
        <begin position="165"/>
        <end position="183"/>
    </location>
</feature>
<dbReference type="Proteomes" id="UP000295658">
    <property type="component" value="Unassembled WGS sequence"/>
</dbReference>
<dbReference type="GO" id="GO:0005886">
    <property type="term" value="C:plasma membrane"/>
    <property type="evidence" value="ECO:0007669"/>
    <property type="project" value="UniProtKB-SubCell"/>
</dbReference>
<comment type="similarity">
    <text evidence="2">Belongs to the acyltransferase 3 family.</text>
</comment>
<evidence type="ECO:0000256" key="2">
    <source>
        <dbReference type="ARBA" id="ARBA00007400"/>
    </source>
</evidence>
<reference evidence="9 10" key="1">
    <citation type="submission" date="2019-03" db="EMBL/GenBank/DDBJ databases">
        <title>Genomic Encyclopedia of Type Strains, Phase IV (KMG-IV): sequencing the most valuable type-strain genomes for metagenomic binning, comparative biology and taxonomic classification.</title>
        <authorList>
            <person name="Goeker M."/>
        </authorList>
    </citation>
    <scope>NUCLEOTIDE SEQUENCE [LARGE SCALE GENOMIC DNA]</scope>
    <source>
        <strain evidence="9 10">DSM 24979</strain>
    </source>
</reference>
<evidence type="ECO:0000313" key="9">
    <source>
        <dbReference type="EMBL" id="TCL51793.1"/>
    </source>
</evidence>
<dbReference type="OrthoDB" id="65129at2"/>
<keyword evidence="6 7" id="KW-0472">Membrane</keyword>
<sequence length="371" mass="43934">MKRYLEEIQMARVYAMFAVLFVHVTSLGFAKTSPDSFVFPFYVLLNVLGKIGVPTFLLLSSLVLFYTYYEKPINRVTIQKFYKNRLLYILVPYLSFSVIYFFVKFFLDHAPVSFNDFIIQLSKSIAFGTAYTHLYFIVILLQFYLIFPFLLWLFQRYPFFRKHAIWIGILVQFLWVYTNMNYLQTPRKASILFSYASFCLTGAYLAIYYERIYNWIKDIKRSIHYIVVNFILFGFVWGIYSFLIYDIQTKRLIVSSLVHEVFWSGFGLISATFILTLSILSYEQISSKSKKHFLELGELSFGIFMIHPLILLVMRQLLSSGSPFVFHSWQIISAVVMYFASYYIVKWILLYVPHSWILFGKSSLKNMLIHH</sequence>
<dbReference type="GO" id="GO:0009246">
    <property type="term" value="P:enterobacterial common antigen biosynthetic process"/>
    <property type="evidence" value="ECO:0007669"/>
    <property type="project" value="TreeGrafter"/>
</dbReference>
<feature type="transmembrane region" description="Helical" evidence="7">
    <location>
        <begin position="86"/>
        <end position="107"/>
    </location>
</feature>
<comment type="caution">
    <text evidence="9">The sequence shown here is derived from an EMBL/GenBank/DDBJ whole genome shotgun (WGS) entry which is preliminary data.</text>
</comment>
<dbReference type="RefSeq" id="WP_132947503.1">
    <property type="nucleotide sequence ID" value="NZ_SLUL01000003.1"/>
</dbReference>
<evidence type="ECO:0000256" key="5">
    <source>
        <dbReference type="ARBA" id="ARBA00022989"/>
    </source>
</evidence>
<evidence type="ECO:0000256" key="6">
    <source>
        <dbReference type="ARBA" id="ARBA00023136"/>
    </source>
</evidence>
<evidence type="ECO:0000313" key="10">
    <source>
        <dbReference type="Proteomes" id="UP000295658"/>
    </source>
</evidence>
<comment type="subcellular location">
    <subcellularLocation>
        <location evidence="1">Cell membrane</location>
        <topology evidence="1">Multi-pass membrane protein</topology>
    </subcellularLocation>
</comment>
<feature type="transmembrane region" description="Helical" evidence="7">
    <location>
        <begin position="326"/>
        <end position="345"/>
    </location>
</feature>
<evidence type="ECO:0000256" key="1">
    <source>
        <dbReference type="ARBA" id="ARBA00004651"/>
    </source>
</evidence>
<accession>A0A4R1QQP2</accession>
<organism evidence="9 10">
    <name type="scientific">Thermolongibacillus altinsuensis</name>
    <dbReference type="NCBI Taxonomy" id="575256"/>
    <lineage>
        <taxon>Bacteria</taxon>
        <taxon>Bacillati</taxon>
        <taxon>Bacillota</taxon>
        <taxon>Bacilli</taxon>
        <taxon>Bacillales</taxon>
        <taxon>Anoxybacillaceae</taxon>
        <taxon>Thermolongibacillus</taxon>
    </lineage>
</organism>
<dbReference type="EMBL" id="SLUL01000003">
    <property type="protein sequence ID" value="TCL51793.1"/>
    <property type="molecule type" value="Genomic_DNA"/>
</dbReference>
<proteinExistence type="inferred from homology"/>
<feature type="domain" description="Acyltransferase 3" evidence="8">
    <location>
        <begin position="7"/>
        <end position="344"/>
    </location>
</feature>
<keyword evidence="5 7" id="KW-1133">Transmembrane helix</keyword>
<feature type="transmembrane region" description="Helical" evidence="7">
    <location>
        <begin position="262"/>
        <end position="281"/>
    </location>
</feature>
<keyword evidence="3" id="KW-1003">Cell membrane</keyword>
<feature type="transmembrane region" description="Helical" evidence="7">
    <location>
        <begin position="12"/>
        <end position="30"/>
    </location>
</feature>
<name>A0A4R1QQP2_9BACL</name>
<dbReference type="PANTHER" id="PTHR40074:SF2">
    <property type="entry name" value="O-ACETYLTRANSFERASE WECH"/>
    <property type="match status" value="1"/>
</dbReference>
<feature type="transmembrane region" description="Helical" evidence="7">
    <location>
        <begin position="222"/>
        <end position="242"/>
    </location>
</feature>
<evidence type="ECO:0000256" key="4">
    <source>
        <dbReference type="ARBA" id="ARBA00022692"/>
    </source>
</evidence>
<keyword evidence="10" id="KW-1185">Reference proteome</keyword>
<evidence type="ECO:0000256" key="3">
    <source>
        <dbReference type="ARBA" id="ARBA00022475"/>
    </source>
</evidence>
<dbReference type="Pfam" id="PF01757">
    <property type="entry name" value="Acyl_transf_3"/>
    <property type="match status" value="1"/>
</dbReference>
<gene>
    <name evidence="9" type="ORF">EDD69_10331</name>
</gene>
<dbReference type="GO" id="GO:0016413">
    <property type="term" value="F:O-acetyltransferase activity"/>
    <property type="evidence" value="ECO:0007669"/>
    <property type="project" value="TreeGrafter"/>
</dbReference>
<evidence type="ECO:0000256" key="7">
    <source>
        <dbReference type="SAM" id="Phobius"/>
    </source>
</evidence>
<feature type="transmembrane region" description="Helical" evidence="7">
    <location>
        <begin position="293"/>
        <end position="314"/>
    </location>
</feature>
<dbReference type="AlphaFoldDB" id="A0A4R1QQP2"/>